<dbReference type="PANTHER" id="PTHR34295">
    <property type="entry name" value="BIOTIN TRANSPORTER BIOY"/>
    <property type="match status" value="1"/>
</dbReference>
<feature type="transmembrane region" description="Helical" evidence="3">
    <location>
        <begin position="105"/>
        <end position="124"/>
    </location>
</feature>
<dbReference type="Pfam" id="PF02632">
    <property type="entry name" value="BioY"/>
    <property type="match status" value="1"/>
</dbReference>
<reference evidence="5" key="1">
    <citation type="journal article" date="2019" name="Int. J. Syst. Evol. Microbiol.">
        <title>The Global Catalogue of Microorganisms (GCM) 10K type strain sequencing project: providing services to taxonomists for standard genome sequencing and annotation.</title>
        <authorList>
            <consortium name="The Broad Institute Genomics Platform"/>
            <consortium name="The Broad Institute Genome Sequencing Center for Infectious Disease"/>
            <person name="Wu L."/>
            <person name="Ma J."/>
        </authorList>
    </citation>
    <scope>NUCLEOTIDE SEQUENCE [LARGE SCALE GENOMIC DNA]</scope>
    <source>
        <strain evidence="5">JCM 13518</strain>
    </source>
</reference>
<organism evidence="4 5">
    <name type="scientific">Aeromicrobium alkaliterrae</name>
    <dbReference type="NCBI Taxonomy" id="302168"/>
    <lineage>
        <taxon>Bacteria</taxon>
        <taxon>Bacillati</taxon>
        <taxon>Actinomycetota</taxon>
        <taxon>Actinomycetes</taxon>
        <taxon>Propionibacteriales</taxon>
        <taxon>Nocardioidaceae</taxon>
        <taxon>Aeromicrobium</taxon>
    </lineage>
</organism>
<accession>A0ABP4W581</accession>
<name>A0ABP4W581_9ACTN</name>
<protein>
    <recommendedName>
        <fullName evidence="2">Biotin transporter</fullName>
    </recommendedName>
</protein>
<dbReference type="EMBL" id="BAAAME010000005">
    <property type="protein sequence ID" value="GAA1747466.1"/>
    <property type="molecule type" value="Genomic_DNA"/>
</dbReference>
<comment type="similarity">
    <text evidence="1 2">Belongs to the BioY family.</text>
</comment>
<comment type="subcellular location">
    <subcellularLocation>
        <location evidence="2">Cell membrane</location>
        <topology evidence="2">Multi-pass membrane protein</topology>
    </subcellularLocation>
</comment>
<evidence type="ECO:0000313" key="5">
    <source>
        <dbReference type="Proteomes" id="UP001501057"/>
    </source>
</evidence>
<feature type="transmembrane region" description="Helical" evidence="3">
    <location>
        <begin position="24"/>
        <end position="43"/>
    </location>
</feature>
<sequence>MTTSSPTPAPAAPLKRRSSPATDLALVTTFAAVIGVCAILPAINGVASVPFTLQMFGVFLAGAVLGAKRGFLAVALYLAVATAGVPIFTQGQAGPGVWGGASGGYLVAFPIAAFLVGLVATLTVRRGPAVFTVAVAAAAAVVTVAVVGTLGTLGMARALDVSWGVAWGYATPFFPADIAKGVIAAIVAAAVHRAFPRLTRG</sequence>
<keyword evidence="2" id="KW-0813">Transport</keyword>
<evidence type="ECO:0000256" key="3">
    <source>
        <dbReference type="SAM" id="Phobius"/>
    </source>
</evidence>
<dbReference type="PIRSF" id="PIRSF016661">
    <property type="entry name" value="BioY"/>
    <property type="match status" value="1"/>
</dbReference>
<keyword evidence="5" id="KW-1185">Reference proteome</keyword>
<evidence type="ECO:0000256" key="2">
    <source>
        <dbReference type="PIRNR" id="PIRNR016661"/>
    </source>
</evidence>
<evidence type="ECO:0000256" key="1">
    <source>
        <dbReference type="ARBA" id="ARBA00010692"/>
    </source>
</evidence>
<gene>
    <name evidence="4" type="ORF">GCM10009710_29420</name>
</gene>
<dbReference type="Proteomes" id="UP001501057">
    <property type="component" value="Unassembled WGS sequence"/>
</dbReference>
<proteinExistence type="inferred from homology"/>
<dbReference type="InterPro" id="IPR003784">
    <property type="entry name" value="BioY"/>
</dbReference>
<keyword evidence="3" id="KW-0812">Transmembrane</keyword>
<dbReference type="Gene3D" id="1.10.1760.20">
    <property type="match status" value="1"/>
</dbReference>
<keyword evidence="2 3" id="KW-0472">Membrane</keyword>
<keyword evidence="2" id="KW-1003">Cell membrane</keyword>
<keyword evidence="3" id="KW-1133">Transmembrane helix</keyword>
<dbReference type="PANTHER" id="PTHR34295:SF1">
    <property type="entry name" value="BIOTIN TRANSPORTER BIOY"/>
    <property type="match status" value="1"/>
</dbReference>
<feature type="transmembrane region" description="Helical" evidence="3">
    <location>
        <begin position="131"/>
        <end position="153"/>
    </location>
</feature>
<dbReference type="RefSeq" id="WP_344202962.1">
    <property type="nucleotide sequence ID" value="NZ_BAAAME010000005.1"/>
</dbReference>
<evidence type="ECO:0000313" key="4">
    <source>
        <dbReference type="EMBL" id="GAA1747466.1"/>
    </source>
</evidence>
<comment type="caution">
    <text evidence="4">The sequence shown here is derived from an EMBL/GenBank/DDBJ whole genome shotgun (WGS) entry which is preliminary data.</text>
</comment>
<feature type="transmembrane region" description="Helical" evidence="3">
    <location>
        <begin position="173"/>
        <end position="195"/>
    </location>
</feature>